<protein>
    <submittedName>
        <fullName evidence="8">Membrane progestin receptor gamma</fullName>
    </submittedName>
</protein>
<evidence type="ECO:0000313" key="8">
    <source>
        <dbReference type="EMBL" id="AVA07272.1"/>
    </source>
</evidence>
<evidence type="ECO:0000256" key="1">
    <source>
        <dbReference type="ARBA" id="ARBA00004141"/>
    </source>
</evidence>
<evidence type="ECO:0000256" key="3">
    <source>
        <dbReference type="ARBA" id="ARBA00022692"/>
    </source>
</evidence>
<feature type="transmembrane region" description="Helical" evidence="7">
    <location>
        <begin position="175"/>
        <end position="195"/>
    </location>
</feature>
<evidence type="ECO:0000256" key="7">
    <source>
        <dbReference type="SAM" id="Phobius"/>
    </source>
</evidence>
<dbReference type="PANTHER" id="PTHR20855">
    <property type="entry name" value="ADIPOR/PROGESTIN RECEPTOR-RELATED"/>
    <property type="match status" value="1"/>
</dbReference>
<dbReference type="EMBL" id="KY709674">
    <property type="protein sequence ID" value="AVA07272.1"/>
    <property type="molecule type" value="mRNA"/>
</dbReference>
<proteinExistence type="evidence at transcript level"/>
<sequence length="349" mass="40914">MATRMVIGAKTSYHFRLMMKKIISCKSFEMISTYPLNGPLYHVDQIPAEFHESFILSGYRHPKSTFLQCVFSVFYRTNETGNFWTHFLPSCYFIYVICEKLSEDDYSLPFLAYLLACILFSLASSMAHMFFVLSDYARHICFFIDYGGLSLFSIGSAIAYRAYVFPEVLERTWFGYWYLPMAIFGALASTFFSCLSRFKKDCHTQQLLRIVAFSLPYLFDNLPVMVWLALCDFKQCLQSKFYHITQFMFCFIAAFLYMSHLPERLQPGRFDIWGHSHQIFHVCGILGTISQMKAIEIDMDLQKANIIKPCYYMYFHYSVEIMCAVLILNIIIIFIFSCMLKIEMKKKND</sequence>
<evidence type="ECO:0000256" key="6">
    <source>
        <dbReference type="PIRSR" id="PIRSR604254-1"/>
    </source>
</evidence>
<feature type="transmembrane region" description="Helical" evidence="7">
    <location>
        <begin position="140"/>
        <end position="163"/>
    </location>
</feature>
<feature type="transmembrane region" description="Helical" evidence="7">
    <location>
        <begin position="241"/>
        <end position="258"/>
    </location>
</feature>
<dbReference type="PANTHER" id="PTHR20855:SF141">
    <property type="entry name" value="MEMBRANE PROGESTIN RECEPTOR GAMMA-B-LIKE"/>
    <property type="match status" value="1"/>
</dbReference>
<organism evidence="8">
    <name type="scientific">Sepiella maindroni</name>
    <dbReference type="NCBI Taxonomy" id="153280"/>
    <lineage>
        <taxon>Eukaryota</taxon>
        <taxon>Metazoa</taxon>
        <taxon>Spiralia</taxon>
        <taxon>Lophotrochozoa</taxon>
        <taxon>Mollusca</taxon>
        <taxon>Cephalopoda</taxon>
        <taxon>Coleoidea</taxon>
        <taxon>Decapodiformes</taxon>
        <taxon>Sepiida</taxon>
        <taxon>Sepiina</taxon>
        <taxon>Sepiidae</taxon>
        <taxon>Sepiella</taxon>
    </lineage>
</organism>
<keyword evidence="6" id="KW-0862">Zinc</keyword>
<keyword evidence="5 7" id="KW-0472">Membrane</keyword>
<dbReference type="InterPro" id="IPR004254">
    <property type="entry name" value="AdipoR/HlyIII-related"/>
</dbReference>
<accession>A0A2L0V7Q2</accession>
<evidence type="ECO:0000256" key="4">
    <source>
        <dbReference type="ARBA" id="ARBA00022989"/>
    </source>
</evidence>
<evidence type="ECO:0000256" key="5">
    <source>
        <dbReference type="ARBA" id="ARBA00023136"/>
    </source>
</evidence>
<evidence type="ECO:0000256" key="2">
    <source>
        <dbReference type="ARBA" id="ARBA00007018"/>
    </source>
</evidence>
<feature type="binding site" evidence="6">
    <location>
        <position position="128"/>
    </location>
    <ligand>
        <name>Zn(2+)</name>
        <dbReference type="ChEBI" id="CHEBI:29105"/>
    </ligand>
</feature>
<keyword evidence="6" id="KW-0479">Metal-binding</keyword>
<keyword evidence="3 7" id="KW-0812">Transmembrane</keyword>
<feature type="transmembrane region" description="Helical" evidence="7">
    <location>
        <begin position="207"/>
        <end position="229"/>
    </location>
</feature>
<comment type="subcellular location">
    <subcellularLocation>
        <location evidence="1">Membrane</location>
        <topology evidence="1">Multi-pass membrane protein</topology>
    </subcellularLocation>
</comment>
<dbReference type="GO" id="GO:0016020">
    <property type="term" value="C:membrane"/>
    <property type="evidence" value="ECO:0007669"/>
    <property type="project" value="UniProtKB-SubCell"/>
</dbReference>
<feature type="binding site" evidence="6">
    <location>
        <position position="277"/>
    </location>
    <ligand>
        <name>Zn(2+)</name>
        <dbReference type="ChEBI" id="CHEBI:29105"/>
    </ligand>
</feature>
<dbReference type="GO" id="GO:0046872">
    <property type="term" value="F:metal ion binding"/>
    <property type="evidence" value="ECO:0007669"/>
    <property type="project" value="UniProtKB-KW"/>
</dbReference>
<dbReference type="AlphaFoldDB" id="A0A2L0V7Q2"/>
<comment type="similarity">
    <text evidence="2">Belongs to the ADIPOR family.</text>
</comment>
<reference evidence="8" key="1">
    <citation type="submission" date="2018-04" db="EMBL/GenBank/DDBJ databases">
        <authorList>
            <person name="Go L.Y."/>
            <person name="Mitchell J.A."/>
        </authorList>
    </citation>
    <scope>NUCLEOTIDE SEQUENCE</scope>
</reference>
<dbReference type="Pfam" id="PF03006">
    <property type="entry name" value="HlyIII"/>
    <property type="match status" value="1"/>
</dbReference>
<dbReference type="GO" id="GO:0038023">
    <property type="term" value="F:signaling receptor activity"/>
    <property type="evidence" value="ECO:0007669"/>
    <property type="project" value="TreeGrafter"/>
</dbReference>
<keyword evidence="8" id="KW-0675">Receptor</keyword>
<feature type="transmembrane region" description="Helical" evidence="7">
    <location>
        <begin position="110"/>
        <end position="133"/>
    </location>
</feature>
<keyword evidence="4 7" id="KW-1133">Transmembrane helix</keyword>
<feature type="transmembrane region" description="Helical" evidence="7">
    <location>
        <begin position="315"/>
        <end position="340"/>
    </location>
</feature>
<name>A0A2L0V7Q2_9MOLL</name>
<feature type="binding site" evidence="6">
    <location>
        <position position="281"/>
    </location>
    <ligand>
        <name>Zn(2+)</name>
        <dbReference type="ChEBI" id="CHEBI:29105"/>
    </ligand>
</feature>